<comment type="caution">
    <text evidence="1">The sequence shown here is derived from an EMBL/GenBank/DDBJ whole genome shotgun (WGS) entry which is preliminary data.</text>
</comment>
<dbReference type="EMBL" id="CAJVQB010082710">
    <property type="protein sequence ID" value="CAG8846260.1"/>
    <property type="molecule type" value="Genomic_DNA"/>
</dbReference>
<name>A0ABN7X277_GIGMA</name>
<accession>A0ABN7X277</accession>
<feature type="non-terminal residue" evidence="1">
    <location>
        <position position="1"/>
    </location>
</feature>
<evidence type="ECO:0000313" key="2">
    <source>
        <dbReference type="Proteomes" id="UP000789901"/>
    </source>
</evidence>
<sequence>VRIEQSDELEMVKLRVSNVTKCQYKDAKVAEATDAHVEGAK</sequence>
<evidence type="ECO:0000313" key="1">
    <source>
        <dbReference type="EMBL" id="CAG8846260.1"/>
    </source>
</evidence>
<organism evidence="1 2">
    <name type="scientific">Gigaspora margarita</name>
    <dbReference type="NCBI Taxonomy" id="4874"/>
    <lineage>
        <taxon>Eukaryota</taxon>
        <taxon>Fungi</taxon>
        <taxon>Fungi incertae sedis</taxon>
        <taxon>Mucoromycota</taxon>
        <taxon>Glomeromycotina</taxon>
        <taxon>Glomeromycetes</taxon>
        <taxon>Diversisporales</taxon>
        <taxon>Gigasporaceae</taxon>
        <taxon>Gigaspora</taxon>
    </lineage>
</organism>
<reference evidence="1 2" key="1">
    <citation type="submission" date="2021-06" db="EMBL/GenBank/DDBJ databases">
        <authorList>
            <person name="Kallberg Y."/>
            <person name="Tangrot J."/>
            <person name="Rosling A."/>
        </authorList>
    </citation>
    <scope>NUCLEOTIDE SEQUENCE [LARGE SCALE GENOMIC DNA]</scope>
    <source>
        <strain evidence="1 2">120-4 pot B 10/14</strain>
    </source>
</reference>
<gene>
    <name evidence="1" type="ORF">GMARGA_LOCUS38079</name>
</gene>
<dbReference type="Proteomes" id="UP000789901">
    <property type="component" value="Unassembled WGS sequence"/>
</dbReference>
<keyword evidence="2" id="KW-1185">Reference proteome</keyword>
<proteinExistence type="predicted"/>
<feature type="non-terminal residue" evidence="1">
    <location>
        <position position="41"/>
    </location>
</feature>
<protein>
    <submittedName>
        <fullName evidence="1">4596_t:CDS:1</fullName>
    </submittedName>
</protein>